<dbReference type="SUPFAM" id="SSF52540">
    <property type="entry name" value="P-loop containing nucleoside triphosphate hydrolases"/>
    <property type="match status" value="1"/>
</dbReference>
<accession>A0A6J6V6K1</accession>
<feature type="domain" description="NERD" evidence="1">
    <location>
        <begin position="17"/>
        <end position="119"/>
    </location>
</feature>
<dbReference type="EMBL" id="CAEZYY010000041">
    <property type="protein sequence ID" value="CAB4766849.1"/>
    <property type="molecule type" value="Genomic_DNA"/>
</dbReference>
<dbReference type="Pfam" id="PF13538">
    <property type="entry name" value="UvrD_C_2"/>
    <property type="match status" value="1"/>
</dbReference>
<evidence type="ECO:0000313" key="4">
    <source>
        <dbReference type="EMBL" id="CAB5060150.1"/>
    </source>
</evidence>
<dbReference type="EMBL" id="CAFBQP010000029">
    <property type="protein sequence ID" value="CAB5060150.1"/>
    <property type="molecule type" value="Genomic_DNA"/>
</dbReference>
<evidence type="ECO:0000313" key="3">
    <source>
        <dbReference type="EMBL" id="CAB4766849.1"/>
    </source>
</evidence>
<dbReference type="PANTHER" id="PTHR11070:SF2">
    <property type="entry name" value="ATP-DEPENDENT DNA HELICASE SRS2"/>
    <property type="match status" value="1"/>
</dbReference>
<proteinExistence type="predicted"/>
<evidence type="ECO:0000259" key="1">
    <source>
        <dbReference type="Pfam" id="PF08378"/>
    </source>
</evidence>
<dbReference type="Pfam" id="PF08378">
    <property type="entry name" value="NERD"/>
    <property type="match status" value="1"/>
</dbReference>
<dbReference type="Pfam" id="PF13245">
    <property type="entry name" value="AAA_19"/>
    <property type="match status" value="1"/>
</dbReference>
<name>A0A6J6V6K1_9ZZZZ</name>
<reference evidence="3" key="1">
    <citation type="submission" date="2020-05" db="EMBL/GenBank/DDBJ databases">
        <authorList>
            <person name="Chiriac C."/>
            <person name="Salcher M."/>
            <person name="Ghai R."/>
            <person name="Kavagutti S V."/>
        </authorList>
    </citation>
    <scope>NUCLEOTIDE SEQUENCE</scope>
</reference>
<sequence length="527" mass="57547">MAHLVPSDFDLGGLEHSERRVCEAMLSGLDDTWLVLPTVPIFDRGDAEIDLLLVSPAQGVVLVEVKGGAVHLENGVWYQYDRRLAKSPVEQVARAKHALIGRMRSARVDMEGLYMSHVVALPDVGAIPVEGLGPDAPASILLAKPELLDPSAAIKRLGAPDRVPVPRDRLERFVRAVRPTVELSTGEGGVMLATSRHLDATTRAVMTAVRGLDSQQRVLVTGGAGTGKTWLAIDWARRAVARGERTLVVCFNKPIGEFLHRRLRNTTATVGTYHDVVVRLLEPHGFRVGENPGPGYWDTIPTAGLAFHADRIGQPFDTLIIDEGQDLKPHWLESLERLLDPSGPRRLLMAADPSQAIYERNWAPPADMVTTHLEHNLRNSRPIAAFVKRLGGPEPMPGAPGTVPVGHLAAGGRKEIAKRVRETVAELTEQHGVPFSGILVVTRHKKERDDLVANPPEGCPMVRWEDRSEEAILCETVHRAKGLERLAVIYVDTSAEPDRQLQYIGASRAIAWLTLVGSPALMSPPAP</sequence>
<dbReference type="GO" id="GO:0005524">
    <property type="term" value="F:ATP binding"/>
    <property type="evidence" value="ECO:0007669"/>
    <property type="project" value="InterPro"/>
</dbReference>
<dbReference type="InterPro" id="IPR000212">
    <property type="entry name" value="DNA_helicase_UvrD/REP"/>
</dbReference>
<dbReference type="InterPro" id="IPR027785">
    <property type="entry name" value="UvrD-like_helicase_C"/>
</dbReference>
<dbReference type="Gene3D" id="3.40.50.300">
    <property type="entry name" value="P-loop containing nucleotide triphosphate hydrolases"/>
    <property type="match status" value="2"/>
</dbReference>
<protein>
    <submittedName>
        <fullName evidence="3">Unannotated protein</fullName>
    </submittedName>
</protein>
<dbReference type="PANTHER" id="PTHR11070">
    <property type="entry name" value="UVRD / RECB / PCRA DNA HELICASE FAMILY MEMBER"/>
    <property type="match status" value="1"/>
</dbReference>
<dbReference type="AlphaFoldDB" id="A0A6J6V6K1"/>
<evidence type="ECO:0000259" key="2">
    <source>
        <dbReference type="Pfam" id="PF13538"/>
    </source>
</evidence>
<dbReference type="InterPro" id="IPR027417">
    <property type="entry name" value="P-loop_NTPase"/>
</dbReference>
<gene>
    <name evidence="3" type="ORF">UFOPK2806_02167</name>
    <name evidence="4" type="ORF">UFOPK4306_00937</name>
</gene>
<organism evidence="3">
    <name type="scientific">freshwater metagenome</name>
    <dbReference type="NCBI Taxonomy" id="449393"/>
    <lineage>
        <taxon>unclassified sequences</taxon>
        <taxon>metagenomes</taxon>
        <taxon>ecological metagenomes</taxon>
    </lineage>
</organism>
<feature type="domain" description="UvrD-like helicase C-terminal" evidence="2">
    <location>
        <begin position="474"/>
        <end position="516"/>
    </location>
</feature>
<dbReference type="InterPro" id="IPR011528">
    <property type="entry name" value="NERD"/>
</dbReference>
<dbReference type="GO" id="GO:0003677">
    <property type="term" value="F:DNA binding"/>
    <property type="evidence" value="ECO:0007669"/>
    <property type="project" value="InterPro"/>
</dbReference>
<dbReference type="GO" id="GO:0000725">
    <property type="term" value="P:recombinational repair"/>
    <property type="evidence" value="ECO:0007669"/>
    <property type="project" value="TreeGrafter"/>
</dbReference>
<dbReference type="GO" id="GO:0043138">
    <property type="term" value="F:3'-5' DNA helicase activity"/>
    <property type="evidence" value="ECO:0007669"/>
    <property type="project" value="TreeGrafter"/>
</dbReference>